<dbReference type="eggNOG" id="ENOG502T0RC">
    <property type="taxonomic scope" value="Eukaryota"/>
</dbReference>
<dbReference type="Pfam" id="PF00734">
    <property type="entry name" value="CBM_1"/>
    <property type="match status" value="1"/>
</dbReference>
<dbReference type="PROSITE" id="PS51164">
    <property type="entry name" value="CBM1_2"/>
    <property type="match status" value="1"/>
</dbReference>
<dbReference type="OMA" id="CCKDPGF"/>
<evidence type="ECO:0000259" key="3">
    <source>
        <dbReference type="PROSITE" id="PS51164"/>
    </source>
</evidence>
<sequence length="193" mass="21379">MYLLLLVFLLLTSVMAQDAICADKFDECNWPRAACCKDPGFVCTKKSDSFSLCEPKPSAQQCAANFSQCNGQDWPFGICCKDKRFACTYYSEQLSLCEPKLVATTADSEQCAEKYSQCDGQYWSLGVCCKDPGFACTKKTAYIWLCEPVGRSALAQCGGENYSGKTTCKKGSTCAKVHDAYYHCQPTPARRLR</sequence>
<dbReference type="GeneID" id="19947728"/>
<keyword evidence="5" id="KW-1185">Reference proteome</keyword>
<evidence type="ECO:0000313" key="5">
    <source>
        <dbReference type="Proteomes" id="UP000030762"/>
    </source>
</evidence>
<protein>
    <recommendedName>
        <fullName evidence="3">CBM1 domain-containing protein</fullName>
    </recommendedName>
</protein>
<evidence type="ECO:0000256" key="2">
    <source>
        <dbReference type="SAM" id="SignalP"/>
    </source>
</evidence>
<reference evidence="4 5" key="1">
    <citation type="submission" date="2012-04" db="EMBL/GenBank/DDBJ databases">
        <title>The Genome Sequence of Saprolegnia declina VS20.</title>
        <authorList>
            <consortium name="The Broad Institute Genome Sequencing Platform"/>
            <person name="Russ C."/>
            <person name="Nusbaum C."/>
            <person name="Tyler B."/>
            <person name="van West P."/>
            <person name="Dieguez-Uribeondo J."/>
            <person name="de Bruijn I."/>
            <person name="Tripathy S."/>
            <person name="Jiang R."/>
            <person name="Young S.K."/>
            <person name="Zeng Q."/>
            <person name="Gargeya S."/>
            <person name="Fitzgerald M."/>
            <person name="Haas B."/>
            <person name="Abouelleil A."/>
            <person name="Alvarado L."/>
            <person name="Arachchi H.M."/>
            <person name="Berlin A."/>
            <person name="Chapman S.B."/>
            <person name="Goldberg J."/>
            <person name="Griggs A."/>
            <person name="Gujja S."/>
            <person name="Hansen M."/>
            <person name="Howarth C."/>
            <person name="Imamovic A."/>
            <person name="Larimer J."/>
            <person name="McCowen C."/>
            <person name="Montmayeur A."/>
            <person name="Murphy C."/>
            <person name="Neiman D."/>
            <person name="Pearson M."/>
            <person name="Priest M."/>
            <person name="Roberts A."/>
            <person name="Saif S."/>
            <person name="Shea T."/>
            <person name="Sisk P."/>
            <person name="Sykes S."/>
            <person name="Wortman J."/>
            <person name="Nusbaum C."/>
            <person name="Birren B."/>
        </authorList>
    </citation>
    <scope>NUCLEOTIDE SEQUENCE [LARGE SCALE GENOMIC DNA]</scope>
    <source>
        <strain evidence="4 5">VS20</strain>
    </source>
</reference>
<accession>T0RTA6</accession>
<evidence type="ECO:0000256" key="1">
    <source>
        <dbReference type="ARBA" id="ARBA00022729"/>
    </source>
</evidence>
<keyword evidence="1 2" id="KW-0732">Signal</keyword>
<name>T0RTA6_SAPDV</name>
<dbReference type="InParanoid" id="T0RTA6"/>
<dbReference type="RefSeq" id="XP_008611040.1">
    <property type="nucleotide sequence ID" value="XM_008612818.1"/>
</dbReference>
<dbReference type="InterPro" id="IPR000254">
    <property type="entry name" value="CBD"/>
</dbReference>
<feature type="chain" id="PRO_5004571103" description="CBM1 domain-containing protein" evidence="2">
    <location>
        <begin position="17"/>
        <end position="193"/>
    </location>
</feature>
<dbReference type="GO" id="GO:0030248">
    <property type="term" value="F:cellulose binding"/>
    <property type="evidence" value="ECO:0007669"/>
    <property type="project" value="InterPro"/>
</dbReference>
<organism evidence="4 5">
    <name type="scientific">Saprolegnia diclina (strain VS20)</name>
    <dbReference type="NCBI Taxonomy" id="1156394"/>
    <lineage>
        <taxon>Eukaryota</taxon>
        <taxon>Sar</taxon>
        <taxon>Stramenopiles</taxon>
        <taxon>Oomycota</taxon>
        <taxon>Saprolegniomycetes</taxon>
        <taxon>Saprolegniales</taxon>
        <taxon>Saprolegniaceae</taxon>
        <taxon>Saprolegnia</taxon>
    </lineage>
</organism>
<feature type="signal peptide" evidence="2">
    <location>
        <begin position="1"/>
        <end position="16"/>
    </location>
</feature>
<dbReference type="SUPFAM" id="SSF57180">
    <property type="entry name" value="Cellulose-binding domain"/>
    <property type="match status" value="1"/>
</dbReference>
<dbReference type="VEuPathDB" id="FungiDB:SDRG_07001"/>
<gene>
    <name evidence="4" type="ORF">SDRG_07001</name>
</gene>
<dbReference type="SMART" id="SM00236">
    <property type="entry name" value="fCBD"/>
    <property type="match status" value="1"/>
</dbReference>
<dbReference type="InterPro" id="IPR035971">
    <property type="entry name" value="CBD_sf"/>
</dbReference>
<proteinExistence type="predicted"/>
<dbReference type="STRING" id="1156394.T0RTA6"/>
<dbReference type="Proteomes" id="UP000030762">
    <property type="component" value="Unassembled WGS sequence"/>
</dbReference>
<dbReference type="EMBL" id="JH767150">
    <property type="protein sequence ID" value="EQC35723.1"/>
    <property type="molecule type" value="Genomic_DNA"/>
</dbReference>
<evidence type="ECO:0000313" key="4">
    <source>
        <dbReference type="EMBL" id="EQC35723.1"/>
    </source>
</evidence>
<dbReference type="GO" id="GO:0005576">
    <property type="term" value="C:extracellular region"/>
    <property type="evidence" value="ECO:0007669"/>
    <property type="project" value="InterPro"/>
</dbReference>
<dbReference type="GO" id="GO:0005975">
    <property type="term" value="P:carbohydrate metabolic process"/>
    <property type="evidence" value="ECO:0007669"/>
    <property type="project" value="InterPro"/>
</dbReference>
<feature type="domain" description="CBM1" evidence="3">
    <location>
        <begin position="149"/>
        <end position="185"/>
    </location>
</feature>
<dbReference type="OrthoDB" id="57538at2759"/>
<dbReference type="AlphaFoldDB" id="T0RTA6"/>